<dbReference type="AlphaFoldDB" id="A0AAX3ZZU0"/>
<keyword evidence="2" id="KW-0614">Plasmid</keyword>
<protein>
    <submittedName>
        <fullName evidence="2">Uncharacterized protein</fullName>
    </submittedName>
</protein>
<dbReference type="EMBL" id="CP133194">
    <property type="protein sequence ID" value="WMN02186.1"/>
    <property type="molecule type" value="Genomic_DNA"/>
</dbReference>
<dbReference type="RefSeq" id="WP_308372692.1">
    <property type="nucleotide sequence ID" value="NZ_CP133194.1"/>
</dbReference>
<name>A0AAX3ZZU0_RHOER</name>
<evidence type="ECO:0000256" key="1">
    <source>
        <dbReference type="SAM" id="MobiDB-lite"/>
    </source>
</evidence>
<sequence>MDEIAQPDQVQAWSPAPDKGQAGTVMLEGGQWAYRYKEGAEPIIMKMPERPAAT</sequence>
<evidence type="ECO:0000313" key="3">
    <source>
        <dbReference type="Proteomes" id="UP001230933"/>
    </source>
</evidence>
<organism evidence="2 3">
    <name type="scientific">Rhodococcus erythropolis</name>
    <name type="common">Arthrobacter picolinophilus</name>
    <dbReference type="NCBI Taxonomy" id="1833"/>
    <lineage>
        <taxon>Bacteria</taxon>
        <taxon>Bacillati</taxon>
        <taxon>Actinomycetota</taxon>
        <taxon>Actinomycetes</taxon>
        <taxon>Mycobacteriales</taxon>
        <taxon>Nocardiaceae</taxon>
        <taxon>Rhodococcus</taxon>
        <taxon>Rhodococcus erythropolis group</taxon>
    </lineage>
</organism>
<geneLocation type="plasmid" evidence="2 3">
    <name>pMGMM8_4</name>
</geneLocation>
<feature type="region of interest" description="Disordered" evidence="1">
    <location>
        <begin position="1"/>
        <end position="23"/>
    </location>
</feature>
<proteinExistence type="predicted"/>
<accession>A0AAX3ZZU0</accession>
<evidence type="ECO:0000313" key="2">
    <source>
        <dbReference type="EMBL" id="WMN02186.1"/>
    </source>
</evidence>
<gene>
    <name evidence="2" type="ORF">QIE55_33580</name>
</gene>
<reference evidence="2" key="1">
    <citation type="submission" date="2023-08" db="EMBL/GenBank/DDBJ databases">
        <title>Isolation and Characterization of Rhodococcus erythropolis MGMM8.</title>
        <authorList>
            <person name="Diabankana R.G.C."/>
            <person name="Afordoanyi D.M."/>
            <person name="Validov S.Z."/>
        </authorList>
    </citation>
    <scope>NUCLEOTIDE SEQUENCE</scope>
    <source>
        <strain evidence="2">MGMM8</strain>
        <plasmid evidence="2">pMGMM8_4</plasmid>
    </source>
</reference>
<dbReference type="Proteomes" id="UP001230933">
    <property type="component" value="Plasmid pMGMM8_4"/>
</dbReference>